<dbReference type="InterPro" id="IPR008538">
    <property type="entry name" value="Uma2"/>
</dbReference>
<evidence type="ECO:0000259" key="1">
    <source>
        <dbReference type="Pfam" id="PF05685"/>
    </source>
</evidence>
<protein>
    <recommendedName>
        <fullName evidence="1">Putative restriction endonuclease domain-containing protein</fullName>
    </recommendedName>
</protein>
<dbReference type="SUPFAM" id="SSF52980">
    <property type="entry name" value="Restriction endonuclease-like"/>
    <property type="match status" value="1"/>
</dbReference>
<feature type="domain" description="Putative restriction endonuclease" evidence="1">
    <location>
        <begin position="72"/>
        <end position="206"/>
    </location>
</feature>
<evidence type="ECO:0000313" key="2">
    <source>
        <dbReference type="EMBL" id="ETR65990.1"/>
    </source>
</evidence>
<proteinExistence type="predicted"/>
<dbReference type="InterPro" id="IPR012296">
    <property type="entry name" value="Nuclease_put_TT1808"/>
</dbReference>
<dbReference type="AlphaFoldDB" id="A0A1V1NTT0"/>
<comment type="caution">
    <text evidence="2">The sequence shown here is derived from an EMBL/GenBank/DDBJ whole genome shotgun (WGS) entry which is preliminary data.</text>
</comment>
<name>A0A1V1NTT0_9BACT</name>
<reference evidence="3" key="1">
    <citation type="submission" date="2012-11" db="EMBL/GenBank/DDBJ databases">
        <authorList>
            <person name="Lucero-Rivera Y.E."/>
            <person name="Tovar-Ramirez D."/>
        </authorList>
    </citation>
    <scope>NUCLEOTIDE SEQUENCE [LARGE SCALE GENOMIC DNA]</scope>
    <source>
        <strain evidence="3">Araruama</strain>
    </source>
</reference>
<gene>
    <name evidence="2" type="ORF">OMM_05844</name>
</gene>
<accession>A0A1V1NTT0</accession>
<dbReference type="Gene3D" id="3.90.1570.10">
    <property type="entry name" value="tt1808, chain A"/>
    <property type="match status" value="1"/>
</dbReference>
<dbReference type="Pfam" id="PF05685">
    <property type="entry name" value="Uma2"/>
    <property type="match status" value="1"/>
</dbReference>
<sequence>MQTDFILLTLFISRGDIMTNLAYAEDPHEIQSFTDFLYGYQKTTKPIAPLEYYEEPQSQNGLIVDEATFWNEYYEDQDFKYEWNDGILEEKPMASIIGVLCSRWFMNLMNEYLKAKKIEHLVVSDIGFKLQLPNKTVIRRPDYAIILGNKAANCDLDACSYKGIYDICIESLSHTKQEYIDRDTIDKKREYCQGRVKEYYIIDDKKNIPLFTD</sequence>
<evidence type="ECO:0000313" key="3">
    <source>
        <dbReference type="Proteomes" id="UP000189670"/>
    </source>
</evidence>
<dbReference type="Proteomes" id="UP000189670">
    <property type="component" value="Unassembled WGS sequence"/>
</dbReference>
<dbReference type="InterPro" id="IPR011335">
    <property type="entry name" value="Restrct_endonuc-II-like"/>
</dbReference>
<organism evidence="2 3">
    <name type="scientific">Candidatus Magnetoglobus multicellularis str. Araruama</name>
    <dbReference type="NCBI Taxonomy" id="890399"/>
    <lineage>
        <taxon>Bacteria</taxon>
        <taxon>Pseudomonadati</taxon>
        <taxon>Thermodesulfobacteriota</taxon>
        <taxon>Desulfobacteria</taxon>
        <taxon>Desulfobacterales</taxon>
        <taxon>Desulfobacteraceae</taxon>
        <taxon>Candidatus Magnetoglobus</taxon>
    </lineage>
</organism>
<dbReference type="CDD" id="cd06260">
    <property type="entry name" value="DUF820-like"/>
    <property type="match status" value="1"/>
</dbReference>
<dbReference type="EMBL" id="ATBP01002319">
    <property type="protein sequence ID" value="ETR65990.1"/>
    <property type="molecule type" value="Genomic_DNA"/>
</dbReference>